<keyword evidence="3" id="KW-0539">Nucleus</keyword>
<comment type="subcellular location">
    <subcellularLocation>
        <location evidence="1">Nucleus</location>
    </subcellularLocation>
</comment>
<dbReference type="InterPro" id="IPR023093">
    <property type="entry name" value="ScpA-like_C"/>
</dbReference>
<feature type="compositionally biased region" description="Polar residues" evidence="4">
    <location>
        <begin position="210"/>
        <end position="226"/>
    </location>
</feature>
<feature type="compositionally biased region" description="Basic and acidic residues" evidence="4">
    <location>
        <begin position="231"/>
        <end position="248"/>
    </location>
</feature>
<dbReference type="SUPFAM" id="SSF46785">
    <property type="entry name" value="Winged helix' DNA-binding domain"/>
    <property type="match status" value="1"/>
</dbReference>
<protein>
    <recommendedName>
        <fullName evidence="9">Sister chromatid cohesion 1 protein 1</fullName>
    </recommendedName>
</protein>
<feature type="region of interest" description="Disordered" evidence="4">
    <location>
        <begin position="205"/>
        <end position="284"/>
    </location>
</feature>
<feature type="domain" description="Rad21/Rec8-like protein N-terminal" evidence="6">
    <location>
        <begin position="1"/>
        <end position="105"/>
    </location>
</feature>
<dbReference type="Pfam" id="PF04824">
    <property type="entry name" value="Rad21_Rec8"/>
    <property type="match status" value="1"/>
</dbReference>
<feature type="region of interest" description="Disordered" evidence="4">
    <location>
        <begin position="360"/>
        <end position="388"/>
    </location>
</feature>
<dbReference type="Proteomes" id="UP000827721">
    <property type="component" value="Unassembled WGS sequence"/>
</dbReference>
<feature type="region of interest" description="Disordered" evidence="4">
    <location>
        <begin position="483"/>
        <end position="550"/>
    </location>
</feature>
<evidence type="ECO:0000256" key="4">
    <source>
        <dbReference type="SAM" id="MobiDB-lite"/>
    </source>
</evidence>
<dbReference type="InterPro" id="IPR036390">
    <property type="entry name" value="WH_DNA-bd_sf"/>
</dbReference>
<evidence type="ECO:0000256" key="1">
    <source>
        <dbReference type="ARBA" id="ARBA00004123"/>
    </source>
</evidence>
<evidence type="ECO:0008006" key="9">
    <source>
        <dbReference type="Google" id="ProtNLM"/>
    </source>
</evidence>
<name>A0ABQ8H4W2_9ROSI</name>
<evidence type="ECO:0000259" key="6">
    <source>
        <dbReference type="Pfam" id="PF04825"/>
    </source>
</evidence>
<evidence type="ECO:0000256" key="3">
    <source>
        <dbReference type="ARBA" id="ARBA00023242"/>
    </source>
</evidence>
<feature type="domain" description="Rad21/Rec8-like protein C-terminal eukaryotic" evidence="5">
    <location>
        <begin position="600"/>
        <end position="653"/>
    </location>
</feature>
<feature type="compositionally biased region" description="Basic and acidic residues" evidence="4">
    <location>
        <begin position="255"/>
        <end position="264"/>
    </location>
</feature>
<evidence type="ECO:0000313" key="7">
    <source>
        <dbReference type="EMBL" id="KAH7548334.1"/>
    </source>
</evidence>
<evidence type="ECO:0000259" key="5">
    <source>
        <dbReference type="Pfam" id="PF04824"/>
    </source>
</evidence>
<evidence type="ECO:0000313" key="8">
    <source>
        <dbReference type="Proteomes" id="UP000827721"/>
    </source>
</evidence>
<feature type="compositionally biased region" description="Polar residues" evidence="4">
    <location>
        <begin position="505"/>
        <end position="522"/>
    </location>
</feature>
<comment type="caution">
    <text evidence="7">The sequence shown here is derived from an EMBL/GenBank/DDBJ whole genome shotgun (WGS) entry which is preliminary data.</text>
</comment>
<dbReference type="InterPro" id="IPR039781">
    <property type="entry name" value="Rad21/Rec8-like"/>
</dbReference>
<dbReference type="PANTHER" id="PTHR12585:SF64">
    <property type="entry name" value="SISTER CHROMATID COHESION 1 PROTEIN 1"/>
    <property type="match status" value="1"/>
</dbReference>
<proteinExistence type="inferred from homology"/>
<accession>A0ABQ8H4W2</accession>
<gene>
    <name evidence="7" type="ORF">JRO89_XS14G0104000</name>
</gene>
<dbReference type="InterPro" id="IPR006910">
    <property type="entry name" value="Rad21_Rec8_N"/>
</dbReference>
<keyword evidence="8" id="KW-1185">Reference proteome</keyword>
<dbReference type="EMBL" id="JAFEMO010000014">
    <property type="protein sequence ID" value="KAH7548334.1"/>
    <property type="molecule type" value="Genomic_DNA"/>
</dbReference>
<feature type="compositionally biased region" description="Basic residues" evidence="4">
    <location>
        <begin position="269"/>
        <end position="278"/>
    </location>
</feature>
<dbReference type="Gene3D" id="1.10.10.580">
    <property type="entry name" value="Structural maintenance of chromosome 1. Chain E"/>
    <property type="match status" value="1"/>
</dbReference>
<dbReference type="PANTHER" id="PTHR12585">
    <property type="entry name" value="SCC1 / RAD21 FAMILY MEMBER"/>
    <property type="match status" value="1"/>
</dbReference>
<comment type="similarity">
    <text evidence="2">Belongs to the rad21 family.</text>
</comment>
<organism evidence="7 8">
    <name type="scientific">Xanthoceras sorbifolium</name>
    <dbReference type="NCBI Taxonomy" id="99658"/>
    <lineage>
        <taxon>Eukaryota</taxon>
        <taxon>Viridiplantae</taxon>
        <taxon>Streptophyta</taxon>
        <taxon>Embryophyta</taxon>
        <taxon>Tracheophyta</taxon>
        <taxon>Spermatophyta</taxon>
        <taxon>Magnoliopsida</taxon>
        <taxon>eudicotyledons</taxon>
        <taxon>Gunneridae</taxon>
        <taxon>Pentapetalae</taxon>
        <taxon>rosids</taxon>
        <taxon>malvids</taxon>
        <taxon>Sapindales</taxon>
        <taxon>Sapindaceae</taxon>
        <taxon>Xanthoceroideae</taxon>
        <taxon>Xanthoceras</taxon>
    </lineage>
</organism>
<reference evidence="7 8" key="1">
    <citation type="submission" date="2021-02" db="EMBL/GenBank/DDBJ databases">
        <title>Plant Genome Project.</title>
        <authorList>
            <person name="Zhang R.-G."/>
        </authorList>
    </citation>
    <scope>NUCLEOTIDE SEQUENCE [LARGE SCALE GENOMIC DNA]</scope>
    <source>
        <tissue evidence="7">Leaves</tissue>
    </source>
</reference>
<sequence>MFYSHQLLARKAPLGQIWMAATMHAKMNRKNLNKISIIKICEEILNPSVPMALRLSGILMGGVVIVYERKVKLLYDDVTRLLVEINEAWKVKAAPDPTVLPKGKSQAKKEAVTLPEKNETDFGEIERSLNFSNDVATMGFQQTAYFAMRLDDVDEPYVGNDRREGDPFQNSHQADAENITLFERFDLYQGNTDTYNRFERFDIEGDEDTQPNFTSGEHTQMPTSLIPSPPHQDEPQRADEIHDQHPEHQVNQQSDESKEARQDQQRQGALKRKTRRKPAASAVDYEQTIIPGHLYQSWLQNASDIVSKRGRKRKASTDLLSTIKIANLMELPPLVLIDDLFTKENGAIYYPAPLLELWTKSTQPPHDSPSARTSPPQPPEPSLSSPQERVNFQEPAGFVSHQTFNFVSGKYSSSLSCLIEYLNVKPFEDIHSRIGSQSVGVSIEKLRANLVNNEKNLMEEIRANFLNNGIRASEANVMVTPGKSVDDVRSIPSSASGHEIRSHSSEVNSGRSNQKRPYSSPSHGKGGLAPVAEENPWQYPEPNFKLSKLSENGLTPDQELLVETGPTQTQPRQPITNPHVDKMTDSIRMQMKMHFETPGAPEIESLLKLAAGLNRKAAAVLFYQTCVLASGDVLRVEQKMPYGDILLSKGAKM</sequence>
<dbReference type="InterPro" id="IPR006909">
    <property type="entry name" value="Rad21/Rec8_C_eu"/>
</dbReference>
<evidence type="ECO:0000256" key="2">
    <source>
        <dbReference type="ARBA" id="ARBA00009870"/>
    </source>
</evidence>
<dbReference type="Pfam" id="PF04825">
    <property type="entry name" value="Rad21_Rec8_N"/>
    <property type="match status" value="1"/>
</dbReference>
<dbReference type="CDD" id="cd21793">
    <property type="entry name" value="Rad21_Rec8_M_AtSYN1-like"/>
    <property type="match status" value="1"/>
</dbReference>